<evidence type="ECO:0000313" key="10">
    <source>
        <dbReference type="EMBL" id="QWN56325.1"/>
    </source>
</evidence>
<keyword evidence="4 6" id="KW-1133">Transmembrane helix</keyword>
<protein>
    <submittedName>
        <fullName evidence="10">Nonstructural protein 3</fullName>
    </submittedName>
</protein>
<evidence type="ECO:0000256" key="7">
    <source>
        <dbReference type="SAM" id="Phobius"/>
    </source>
</evidence>
<feature type="transmembrane region" description="Helical" evidence="7">
    <location>
        <begin position="37"/>
        <end position="55"/>
    </location>
</feature>
<dbReference type="GO" id="GO:0016020">
    <property type="term" value="C:membrane"/>
    <property type="evidence" value="ECO:0007669"/>
    <property type="project" value="UniProtKB-UniRule"/>
</dbReference>
<evidence type="ECO:0000256" key="2">
    <source>
        <dbReference type="ARBA" id="ARBA00022692"/>
    </source>
</evidence>
<feature type="domain" description="CoV 3a-like viroporin TM" evidence="8">
    <location>
        <begin position="30"/>
        <end position="120"/>
    </location>
</feature>
<dbReference type="PROSITE" id="PS51967">
    <property type="entry name" value="COV_VIROPORIN_3A_CD"/>
    <property type="match status" value="1"/>
</dbReference>
<evidence type="ECO:0000256" key="1">
    <source>
        <dbReference type="ARBA" id="ARBA00004301"/>
    </source>
</evidence>
<keyword evidence="3 6" id="KW-1043">Host membrane</keyword>
<keyword evidence="2 6" id="KW-0812">Transmembrane</keyword>
<keyword evidence="5 6" id="KW-0472">Membrane</keyword>
<dbReference type="EMBL" id="MZ081388">
    <property type="protein sequence ID" value="QWN56325.1"/>
    <property type="molecule type" value="Genomic_RNA"/>
</dbReference>
<dbReference type="GO" id="GO:0033644">
    <property type="term" value="C:host cell membrane"/>
    <property type="evidence" value="ECO:0007669"/>
    <property type="project" value="UniProtKB-SubCell"/>
</dbReference>
<dbReference type="InterPro" id="IPR046446">
    <property type="entry name" value="a/bCoV_VIROPORIN_3A-like_CD"/>
</dbReference>
<proteinExistence type="predicted"/>
<comment type="subcellular location">
    <subcellularLocation>
        <location evidence="1">Host membrane</location>
        <topology evidence="1">Multi-pass membrane protein</topology>
    </subcellularLocation>
</comment>
<reference evidence="10" key="1">
    <citation type="journal article" date="2021" name="Cell">
        <title>Identification of novel bat coronaviruses sheds light on the evolutionary origins of SARS-CoV-2 and related viruses.</title>
        <authorList>
            <person name="Zhou H."/>
            <person name="Ji J."/>
            <person name="Chen X."/>
            <person name="Bi Y."/>
            <person name="Li J."/>
            <person name="Wang Q."/>
            <person name="Hu T."/>
            <person name="Song H."/>
            <person name="Zhao R."/>
            <person name="Chen Y."/>
            <person name="Cui M."/>
            <person name="Zhang Y."/>
            <person name="Hughes A.C."/>
            <person name="Holmes E.C."/>
            <person name="Shi W."/>
        </authorList>
    </citation>
    <scope>NUCLEOTIDE SEQUENCE</scope>
    <source>
        <strain evidence="10">Bat/Yunnan/HlYN23/2020</strain>
    </source>
</reference>
<evidence type="ECO:0000259" key="9">
    <source>
        <dbReference type="PROSITE" id="PS51967"/>
    </source>
</evidence>
<feature type="domain" description="CoV 3a-like viroporin CD" evidence="9">
    <location>
        <begin position="124"/>
        <end position="199"/>
    </location>
</feature>
<evidence type="ECO:0000259" key="8">
    <source>
        <dbReference type="PROSITE" id="PS51966"/>
    </source>
</evidence>
<feature type="transmembrane region" description="Helical" evidence="7">
    <location>
        <begin position="91"/>
        <end position="110"/>
    </location>
</feature>
<evidence type="ECO:0000256" key="6">
    <source>
        <dbReference type="PROSITE-ProRule" id="PRU01311"/>
    </source>
</evidence>
<evidence type="ECO:0000256" key="4">
    <source>
        <dbReference type="ARBA" id="ARBA00022989"/>
    </source>
</evidence>
<dbReference type="Pfam" id="PF03053">
    <property type="entry name" value="Corona_NS3b"/>
    <property type="match status" value="1"/>
</dbReference>
<sequence>MGLFQSTIDVAISSSAASLNTEDAARFHRTMEPVKRSYSVVSFLLCSVFVVYFALHKASTLRRNYVMLCLRILVLLVYTPVLLYFQCYFDAAVVLLTLLSRLAYLAYWAYRYKTTSFLILNSDRLAFVCGKYWYYNDQPYLVLFGGEHYVRLGNQMVPFVVAKDLYVALRGRKDDDVPLVRRVELNNGAFIYIFAQEPVVGVVNMCFSEIQLYEDPDAVLSE</sequence>
<evidence type="ECO:0000256" key="3">
    <source>
        <dbReference type="ARBA" id="ARBA00022870"/>
    </source>
</evidence>
<dbReference type="PROSITE" id="PS51966">
    <property type="entry name" value="COV_VIROPORIN_3A_TM"/>
    <property type="match status" value="1"/>
</dbReference>
<gene>
    <name evidence="10" type="primary">NS3</name>
</gene>
<dbReference type="InterPro" id="IPR004293">
    <property type="entry name" value="Coronavirus_Orf3a/b"/>
</dbReference>
<evidence type="ECO:0000256" key="5">
    <source>
        <dbReference type="ARBA" id="ARBA00023136"/>
    </source>
</evidence>
<dbReference type="InterPro" id="IPR046445">
    <property type="entry name" value="a/bCoV_VIROPORIN_3A-like_TM"/>
</dbReference>
<feature type="transmembrane region" description="Helical" evidence="7">
    <location>
        <begin position="67"/>
        <end position="85"/>
    </location>
</feature>
<organism evidence="10">
    <name type="scientific">Alphacoronavirus sp</name>
    <dbReference type="NCBI Taxonomy" id="1906673"/>
    <lineage>
        <taxon>Viruses</taxon>
        <taxon>Riboviria</taxon>
        <taxon>Orthornavirae</taxon>
        <taxon>Pisuviricota</taxon>
        <taxon>Pisoniviricetes</taxon>
        <taxon>Nidovirales</taxon>
        <taxon>Cornidovirineae</taxon>
        <taxon>Coronaviridae</taxon>
        <taxon>Orthocoronavirinae</taxon>
        <taxon>Alphacoronavirus</taxon>
    </lineage>
</organism>
<accession>A0A8F0ZVN9</accession>
<name>A0A8F0ZVN9_9ALPC</name>